<keyword evidence="9" id="KW-1185">Reference proteome</keyword>
<gene>
    <name evidence="8" type="ORF">IDH45_12825</name>
</gene>
<evidence type="ECO:0000256" key="5">
    <source>
        <dbReference type="RuleBase" id="RU361185"/>
    </source>
</evidence>
<dbReference type="PROSITE" id="PS01124">
    <property type="entry name" value="HTH_ARAC_FAMILY_2"/>
    <property type="match status" value="1"/>
</dbReference>
<dbReference type="GO" id="GO:0030246">
    <property type="term" value="F:carbohydrate binding"/>
    <property type="evidence" value="ECO:0007669"/>
    <property type="project" value="InterPro"/>
</dbReference>
<dbReference type="InterPro" id="IPR051816">
    <property type="entry name" value="Glycosyl_Hydrolase_31"/>
</dbReference>
<dbReference type="Pfam" id="PF21365">
    <property type="entry name" value="Glyco_hydro_31_3rd"/>
    <property type="match status" value="1"/>
</dbReference>
<dbReference type="InterPro" id="IPR013780">
    <property type="entry name" value="Glyco_hydro_b"/>
</dbReference>
<accession>A0A927CA17</accession>
<dbReference type="InterPro" id="IPR033403">
    <property type="entry name" value="DUF5110"/>
</dbReference>
<comment type="caution">
    <text evidence="8">The sequence shown here is derived from an EMBL/GenBank/DDBJ whole genome shotgun (WGS) entry which is preliminary data.</text>
</comment>
<dbReference type="Proteomes" id="UP000639396">
    <property type="component" value="Unassembled WGS sequence"/>
</dbReference>
<dbReference type="GO" id="GO:0043565">
    <property type="term" value="F:sequence-specific DNA binding"/>
    <property type="evidence" value="ECO:0007669"/>
    <property type="project" value="InterPro"/>
</dbReference>
<feature type="domain" description="HTH araC/xylS-type" evidence="7">
    <location>
        <begin position="874"/>
        <end position="969"/>
    </location>
</feature>
<evidence type="ECO:0000256" key="6">
    <source>
        <dbReference type="SAM" id="MobiDB-lite"/>
    </source>
</evidence>
<dbReference type="Pfam" id="PF17137">
    <property type="entry name" value="DUF5110"/>
    <property type="match status" value="1"/>
</dbReference>
<organism evidence="8 9">
    <name type="scientific">Paenibacillus oceani</name>
    <dbReference type="NCBI Taxonomy" id="2772510"/>
    <lineage>
        <taxon>Bacteria</taxon>
        <taxon>Bacillati</taxon>
        <taxon>Bacillota</taxon>
        <taxon>Bacilli</taxon>
        <taxon>Bacillales</taxon>
        <taxon>Paenibacillaceae</taxon>
        <taxon>Paenibacillus</taxon>
    </lineage>
</organism>
<dbReference type="Gene3D" id="2.60.40.1180">
    <property type="entry name" value="Golgi alpha-mannosidase II"/>
    <property type="match status" value="2"/>
</dbReference>
<feature type="region of interest" description="Disordered" evidence="6">
    <location>
        <begin position="736"/>
        <end position="755"/>
    </location>
</feature>
<evidence type="ECO:0000313" key="9">
    <source>
        <dbReference type="Proteomes" id="UP000639396"/>
    </source>
</evidence>
<dbReference type="InterPro" id="IPR009057">
    <property type="entry name" value="Homeodomain-like_sf"/>
</dbReference>
<dbReference type="InterPro" id="IPR025887">
    <property type="entry name" value="Glyco_hydro_31_N_dom"/>
</dbReference>
<protein>
    <submittedName>
        <fullName evidence="8">Helix-turn-helix domain-containing protein</fullName>
    </submittedName>
</protein>
<dbReference type="AlphaFoldDB" id="A0A927CA17"/>
<dbReference type="EMBL" id="JACXJA010000015">
    <property type="protein sequence ID" value="MBD2862868.1"/>
    <property type="molecule type" value="Genomic_DNA"/>
</dbReference>
<dbReference type="InterPro" id="IPR018062">
    <property type="entry name" value="HTH_AraC-typ_CS"/>
</dbReference>
<evidence type="ECO:0000259" key="7">
    <source>
        <dbReference type="PROSITE" id="PS01124"/>
    </source>
</evidence>
<evidence type="ECO:0000256" key="4">
    <source>
        <dbReference type="ARBA" id="ARBA00023163"/>
    </source>
</evidence>
<dbReference type="SUPFAM" id="SSF51011">
    <property type="entry name" value="Glycosyl hydrolase domain"/>
    <property type="match status" value="1"/>
</dbReference>
<dbReference type="PANTHER" id="PTHR43863">
    <property type="entry name" value="HYDROLASE, PUTATIVE (AFU_ORTHOLOGUE AFUA_1G03140)-RELATED"/>
    <property type="match status" value="1"/>
</dbReference>
<dbReference type="SUPFAM" id="SSF46689">
    <property type="entry name" value="Homeodomain-like"/>
    <property type="match status" value="2"/>
</dbReference>
<reference evidence="8" key="1">
    <citation type="submission" date="2020-09" db="EMBL/GenBank/DDBJ databases">
        <title>A novel bacterium of genus Paenibacillus, isolated from South China Sea.</title>
        <authorList>
            <person name="Huang H."/>
            <person name="Mo K."/>
            <person name="Hu Y."/>
        </authorList>
    </citation>
    <scope>NUCLEOTIDE SEQUENCE</scope>
    <source>
        <strain evidence="8">IB182363</strain>
    </source>
</reference>
<dbReference type="CDD" id="cd14752">
    <property type="entry name" value="GH31_N"/>
    <property type="match status" value="1"/>
</dbReference>
<dbReference type="Pfam" id="PF13802">
    <property type="entry name" value="Gal_mutarotas_2"/>
    <property type="match status" value="1"/>
</dbReference>
<dbReference type="Pfam" id="PF12833">
    <property type="entry name" value="HTH_18"/>
    <property type="match status" value="1"/>
</dbReference>
<keyword evidence="3" id="KW-0238">DNA-binding</keyword>
<dbReference type="GO" id="GO:0005975">
    <property type="term" value="P:carbohydrate metabolic process"/>
    <property type="evidence" value="ECO:0007669"/>
    <property type="project" value="InterPro"/>
</dbReference>
<dbReference type="InterPro" id="IPR017853">
    <property type="entry name" value="GH"/>
</dbReference>
<dbReference type="PROSITE" id="PS00041">
    <property type="entry name" value="HTH_ARAC_FAMILY_1"/>
    <property type="match status" value="1"/>
</dbReference>
<keyword evidence="4" id="KW-0804">Transcription</keyword>
<evidence type="ECO:0000256" key="3">
    <source>
        <dbReference type="ARBA" id="ARBA00023125"/>
    </source>
</evidence>
<dbReference type="InterPro" id="IPR048395">
    <property type="entry name" value="Glyco_hydro_31_C"/>
</dbReference>
<dbReference type="Gene3D" id="2.60.40.1760">
    <property type="entry name" value="glycosyl hydrolase (family 31)"/>
    <property type="match status" value="1"/>
</dbReference>
<dbReference type="RefSeq" id="WP_190928148.1">
    <property type="nucleotide sequence ID" value="NZ_JACXJA010000015.1"/>
</dbReference>
<dbReference type="GO" id="GO:0003700">
    <property type="term" value="F:DNA-binding transcription factor activity"/>
    <property type="evidence" value="ECO:0007669"/>
    <property type="project" value="InterPro"/>
</dbReference>
<name>A0A927CA17_9BACL</name>
<evidence type="ECO:0000256" key="2">
    <source>
        <dbReference type="ARBA" id="ARBA00023015"/>
    </source>
</evidence>
<dbReference type="InterPro" id="IPR018060">
    <property type="entry name" value="HTH_AraC"/>
</dbReference>
<proteinExistence type="inferred from homology"/>
<dbReference type="SUPFAM" id="SSF74650">
    <property type="entry name" value="Galactose mutarotase-like"/>
    <property type="match status" value="1"/>
</dbReference>
<dbReference type="Gene3D" id="1.10.10.60">
    <property type="entry name" value="Homeodomain-like"/>
    <property type="match status" value="2"/>
</dbReference>
<feature type="compositionally biased region" description="Basic and acidic residues" evidence="6">
    <location>
        <begin position="736"/>
        <end position="750"/>
    </location>
</feature>
<dbReference type="InterPro" id="IPR000322">
    <property type="entry name" value="Glyco_hydro_31_TIM"/>
</dbReference>
<dbReference type="SMART" id="SM00342">
    <property type="entry name" value="HTH_ARAC"/>
    <property type="match status" value="1"/>
</dbReference>
<keyword evidence="2" id="KW-0805">Transcription regulation</keyword>
<dbReference type="GO" id="GO:0004553">
    <property type="term" value="F:hydrolase activity, hydrolyzing O-glycosyl compounds"/>
    <property type="evidence" value="ECO:0007669"/>
    <property type="project" value="InterPro"/>
</dbReference>
<dbReference type="Gene3D" id="3.20.20.80">
    <property type="entry name" value="Glycosidases"/>
    <property type="match status" value="2"/>
</dbReference>
<dbReference type="SUPFAM" id="SSF51445">
    <property type="entry name" value="(Trans)glycosidases"/>
    <property type="match status" value="1"/>
</dbReference>
<keyword evidence="5" id="KW-0326">Glycosidase</keyword>
<dbReference type="Pfam" id="PF01055">
    <property type="entry name" value="Glyco_hydro_31_2nd"/>
    <property type="match status" value="2"/>
</dbReference>
<evidence type="ECO:0000256" key="1">
    <source>
        <dbReference type="ARBA" id="ARBA00007806"/>
    </source>
</evidence>
<sequence>MSDDRNHIQFPLDDGGWIRITPVGPQTLRIRFNNAGEFAEPPLIRYGILSNPESPASWSTKDTVGQYIFRSGQTFLEVSKVNGRFAWGDGENRERIRTSGGLQITPDGFQIRFGLRESEKFYGFGDAGQPSLQRRGSAVSVQMRVKHSFAPVPFLMSSEGWALLLNTTWDTTFDVGSSNENEMVVTGSQQLLDFYLFHGGNYPELLDHYTDVSGKPALLPVWAYGLTFLTSKPSNEHNVTEAALKFRQLGIPCDLIDIAPDWTEREGDRSDEKRWHPERYPTLASADPRQRRFSFIHTLRKHGFKLSLYLLGCDSDLTAGGEHSSGANADDSWYAHLRKFVDDGISAFVLSRGILSDVEAGRTWSNGMSSDELRNLLPLLLGKQIYDGFRTQTGKRPMLFGPLGYTGIQQFTAIASRDSANGALETTYMLNCCLSGFIHTSTNMPEMFTPEGIHAGFLQAWSRLGRVSVHLHHPAFLVDSMQKLFTKYARLRYSLMPYLYSAAHVAACTGLPIVRPMPLMFQHDPVCDELSQQYMLGDSLLVAVYTNKVYLPEGSWINYWTGEHHEGGTWLTCENLEDVGGPLFVRGGSIIPQLPHMDYIGQLKAERIILHLYPCSRKSGEFTLYEDDGETMCYLDGQIAVTSIFCETDETRTTVRIARRCGTYEGMPFRRHYEFIVHAKTKPVAITSEGRRWAERPRRSMTGAPGNWYYDRLASTVLLYAEESTASDQEIRIDFTWHPQEDTRTPEPSRDSSLSESVKQIHYDEVVVAALELGDLSGAERAIKAWWKAGFNEAAADGDWRLPLLKGSMLMIRLAEKRGWTAHEVFGVNLEALYTIKDMPSSAQGVNLLLQFARQLLQYNPNKQPETPLHPAVREALDIIKREIDGDLSLQRLAGRIGVHPFHLSRLFKQEIGSTFSDYILQQRMNDAKKWIESGKRVYEAAELTGFKDVKYFSRAFRKYWGVPPKTLR</sequence>
<keyword evidence="5" id="KW-0378">Hydrolase</keyword>
<evidence type="ECO:0000313" key="8">
    <source>
        <dbReference type="EMBL" id="MBD2862868.1"/>
    </source>
</evidence>
<dbReference type="InterPro" id="IPR011013">
    <property type="entry name" value="Gal_mutarotase_sf_dom"/>
</dbReference>
<dbReference type="PANTHER" id="PTHR43863:SF2">
    <property type="entry name" value="MALTASE-GLUCOAMYLASE"/>
    <property type="match status" value="1"/>
</dbReference>
<comment type="similarity">
    <text evidence="1 5">Belongs to the glycosyl hydrolase 31 family.</text>
</comment>